<comment type="similarity">
    <text evidence="18">Belongs to the NnrE/AIBP family.</text>
</comment>
<comment type="similarity">
    <text evidence="4 19">In the C-terminal section; belongs to the NnrD/CARKD family.</text>
</comment>
<evidence type="ECO:0000256" key="16">
    <source>
        <dbReference type="ARBA" id="ARBA00049209"/>
    </source>
</evidence>
<comment type="subunit">
    <text evidence="17">Homotetramer.</text>
</comment>
<comment type="similarity">
    <text evidence="17">Belongs to the NnrD/CARKD family.</text>
</comment>
<evidence type="ECO:0000256" key="10">
    <source>
        <dbReference type="ARBA" id="ARBA00023027"/>
    </source>
</evidence>
<dbReference type="HAMAP" id="MF_01965">
    <property type="entry name" value="NADHX_dehydratase"/>
    <property type="match status" value="1"/>
</dbReference>
<dbReference type="EMBL" id="VYKJ01000009">
    <property type="protein sequence ID" value="KAA8998207.1"/>
    <property type="molecule type" value="Genomic_DNA"/>
</dbReference>
<keyword evidence="13" id="KW-0511">Multifunctional enzyme</keyword>
<evidence type="ECO:0000256" key="1">
    <source>
        <dbReference type="ARBA" id="ARBA00000013"/>
    </source>
</evidence>
<keyword evidence="7 17" id="KW-0067">ATP-binding</keyword>
<dbReference type="PIRSF" id="PIRSF017184">
    <property type="entry name" value="Nnr"/>
    <property type="match status" value="1"/>
</dbReference>
<comment type="function">
    <text evidence="18">Catalyzes the epimerization of the S- and R-forms of NAD(P)HX, a damaged form of NAD(P)H that is a result of enzymatic or heat-dependent hydration. This is a prerequisite for the S-specific NAD(P)H-hydrate dehydratase to allow the repair of both epimers of NAD(P)HX.</text>
</comment>
<dbReference type="GO" id="GO:0110051">
    <property type="term" value="P:metabolite repair"/>
    <property type="evidence" value="ECO:0007669"/>
    <property type="project" value="TreeGrafter"/>
</dbReference>
<dbReference type="EC" id="4.2.1.136" evidence="19"/>
<evidence type="ECO:0000256" key="5">
    <source>
        <dbReference type="ARBA" id="ARBA00022723"/>
    </source>
</evidence>
<dbReference type="NCBIfam" id="TIGR00196">
    <property type="entry name" value="yjeF_cterm"/>
    <property type="match status" value="1"/>
</dbReference>
<evidence type="ECO:0000259" key="20">
    <source>
        <dbReference type="PROSITE" id="PS51383"/>
    </source>
</evidence>
<dbReference type="Pfam" id="PF01256">
    <property type="entry name" value="Carb_kinase"/>
    <property type="match status" value="1"/>
</dbReference>
<dbReference type="Gene3D" id="3.40.1190.20">
    <property type="match status" value="1"/>
</dbReference>
<sequence>MAIKHGKQQVSELPHSIFYARWLREQEAGAARAAGISLYTLMQRAGESAFRLALRAYPLARRWLVLVGKGNNGGDGYVVARLARAAGIRVTLLACPATDALPPEATQARRDWLADGGEENDARDPWPADADLIIDGLLGSGLSAAPREPWAGLIVRANRYPAPVLALDTPSGLDAETGAAAGEVIQAEQTITFITLKPGLFTGQAKAWSGRVHHDDLGLTDWLAGQSAPIRRLSAGLLSEWLLPRRATAHKGDNGRLLVVGGDEGTAGAIRMAGEAALRSGAGLVRVLTHQQNIAPLLAARPELMVRELTTASMREGLEWADVLVIGPGMGQSDWGKNALRLAENCNKPMLWDADALNLLAITAGKRQNRVITPHPGEAARLLNCRVAEIESNRLLAAQNLVKRYGGVALLKGAGTVIADESGRMSIADVGNAGMATGGMGDVLSGIIGALLGQKLPLYEAACAGCVVHGATADELARRHGMRGMLATDLLPALSQFVNPEWIESDKTE</sequence>
<evidence type="ECO:0000256" key="11">
    <source>
        <dbReference type="ARBA" id="ARBA00023235"/>
    </source>
</evidence>
<organism evidence="22 23">
    <name type="scientific">Affinibrenneria salicis</name>
    <dbReference type="NCBI Taxonomy" id="2590031"/>
    <lineage>
        <taxon>Bacteria</taxon>
        <taxon>Pseudomonadati</taxon>
        <taxon>Pseudomonadota</taxon>
        <taxon>Gammaproteobacteria</taxon>
        <taxon>Enterobacterales</taxon>
        <taxon>Pectobacteriaceae</taxon>
        <taxon>Affinibrenneria</taxon>
    </lineage>
</organism>
<evidence type="ECO:0000256" key="8">
    <source>
        <dbReference type="ARBA" id="ARBA00022857"/>
    </source>
</evidence>
<evidence type="ECO:0000256" key="14">
    <source>
        <dbReference type="ARBA" id="ARBA00025153"/>
    </source>
</evidence>
<evidence type="ECO:0000256" key="15">
    <source>
        <dbReference type="ARBA" id="ARBA00048238"/>
    </source>
</evidence>
<feature type="binding site" evidence="17">
    <location>
        <begin position="412"/>
        <end position="416"/>
    </location>
    <ligand>
        <name>AMP</name>
        <dbReference type="ChEBI" id="CHEBI:456215"/>
    </ligand>
</feature>
<dbReference type="InterPro" id="IPR030677">
    <property type="entry name" value="Nnr"/>
</dbReference>
<keyword evidence="6 17" id="KW-0547">Nucleotide-binding</keyword>
<keyword evidence="12 17" id="KW-0456">Lyase</keyword>
<feature type="binding site" evidence="18">
    <location>
        <begin position="139"/>
        <end position="145"/>
    </location>
    <ligand>
        <name>(6S)-NADPHX</name>
        <dbReference type="ChEBI" id="CHEBI:64076"/>
    </ligand>
</feature>
<comment type="catalytic activity">
    <reaction evidence="15 17 19">
        <text>(6S)-NADHX + ADP = AMP + phosphate + NADH + H(+)</text>
        <dbReference type="Rhea" id="RHEA:32223"/>
        <dbReference type="ChEBI" id="CHEBI:15378"/>
        <dbReference type="ChEBI" id="CHEBI:43474"/>
        <dbReference type="ChEBI" id="CHEBI:57945"/>
        <dbReference type="ChEBI" id="CHEBI:64074"/>
        <dbReference type="ChEBI" id="CHEBI:456215"/>
        <dbReference type="ChEBI" id="CHEBI:456216"/>
        <dbReference type="EC" id="4.2.1.136"/>
    </reaction>
</comment>
<feature type="binding site" evidence="18">
    <location>
        <position position="135"/>
    </location>
    <ligand>
        <name>K(+)</name>
        <dbReference type="ChEBI" id="CHEBI:29103"/>
    </ligand>
</feature>
<evidence type="ECO:0000256" key="4">
    <source>
        <dbReference type="ARBA" id="ARBA00009524"/>
    </source>
</evidence>
<feature type="binding site" evidence="18">
    <location>
        <begin position="71"/>
        <end position="75"/>
    </location>
    <ligand>
        <name>(6S)-NADPHX</name>
        <dbReference type="ChEBI" id="CHEBI:64076"/>
    </ligand>
</feature>
<feature type="binding site" evidence="17">
    <location>
        <position position="269"/>
    </location>
    <ligand>
        <name>(6S)-NADPHX</name>
        <dbReference type="ChEBI" id="CHEBI:64076"/>
    </ligand>
</feature>
<accession>A0A5J5FWF2</accession>
<evidence type="ECO:0000313" key="22">
    <source>
        <dbReference type="EMBL" id="KAA8998207.1"/>
    </source>
</evidence>
<dbReference type="Proteomes" id="UP000335415">
    <property type="component" value="Unassembled WGS sequence"/>
</dbReference>
<dbReference type="SUPFAM" id="SSF53613">
    <property type="entry name" value="Ribokinase-like"/>
    <property type="match status" value="1"/>
</dbReference>
<keyword evidence="10 17" id="KW-0520">NAD</keyword>
<comment type="function">
    <text evidence="14 19">Bifunctional enzyme that catalyzes the epimerization of the S- and R-forms of NAD(P)HX and the dehydration of the S-form of NAD(P)HX at the expense of ADP, which is converted to AMP. This allows the repair of both epimers of NAD(P)HX, a damaged form of NAD(P)H that is a result of enzymatic or heat-dependent hydration.</text>
</comment>
<dbReference type="GO" id="GO:0052856">
    <property type="term" value="F:NAD(P)HX epimerase activity"/>
    <property type="evidence" value="ECO:0007669"/>
    <property type="project" value="UniProtKB-UniRule"/>
</dbReference>
<dbReference type="HAMAP" id="MF_01966">
    <property type="entry name" value="NADHX_epimerase"/>
    <property type="match status" value="1"/>
</dbReference>
<dbReference type="InterPro" id="IPR017953">
    <property type="entry name" value="Carbohydrate_kinase_pred_CS"/>
</dbReference>
<feature type="binding site" evidence="18">
    <location>
        <position position="72"/>
    </location>
    <ligand>
        <name>K(+)</name>
        <dbReference type="ChEBI" id="CHEBI:29103"/>
    </ligand>
</feature>
<evidence type="ECO:0000256" key="6">
    <source>
        <dbReference type="ARBA" id="ARBA00022741"/>
    </source>
</evidence>
<keyword evidence="5 18" id="KW-0479">Metal-binding</keyword>
<dbReference type="NCBIfam" id="TIGR00197">
    <property type="entry name" value="yjeF_nterm"/>
    <property type="match status" value="1"/>
</dbReference>
<protein>
    <recommendedName>
        <fullName evidence="19">Bifunctional NAD(P)H-hydrate repair enzyme</fullName>
    </recommendedName>
    <alternativeName>
        <fullName evidence="19">Nicotinamide nucleotide repair protein</fullName>
    </alternativeName>
    <domain>
        <recommendedName>
            <fullName evidence="19">ADP-dependent (S)-NAD(P)H-hydrate dehydratase</fullName>
            <ecNumber evidence="19">4.2.1.136</ecNumber>
        </recommendedName>
        <alternativeName>
            <fullName evidence="19">ADP-dependent NAD(P)HX dehydratase</fullName>
        </alternativeName>
    </domain>
    <domain>
        <recommendedName>
            <fullName evidence="19">NAD(P)H-hydrate epimerase</fullName>
            <ecNumber evidence="19">5.1.99.6</ecNumber>
        </recommendedName>
    </domain>
</protein>
<keyword evidence="8 17" id="KW-0521">NADP</keyword>
<dbReference type="SUPFAM" id="SSF64153">
    <property type="entry name" value="YjeF N-terminal domain-like"/>
    <property type="match status" value="1"/>
</dbReference>
<dbReference type="InterPro" id="IPR004443">
    <property type="entry name" value="YjeF_N_dom"/>
</dbReference>
<evidence type="ECO:0000256" key="18">
    <source>
        <dbReference type="HAMAP-Rule" id="MF_01966"/>
    </source>
</evidence>
<evidence type="ECO:0000256" key="7">
    <source>
        <dbReference type="ARBA" id="ARBA00022840"/>
    </source>
</evidence>
<evidence type="ECO:0000259" key="21">
    <source>
        <dbReference type="PROSITE" id="PS51385"/>
    </source>
</evidence>
<dbReference type="InterPro" id="IPR000631">
    <property type="entry name" value="CARKD"/>
</dbReference>
<evidence type="ECO:0000256" key="19">
    <source>
        <dbReference type="PIRNR" id="PIRNR017184"/>
    </source>
</evidence>
<dbReference type="InterPro" id="IPR036652">
    <property type="entry name" value="YjeF_N_dom_sf"/>
</dbReference>
<evidence type="ECO:0000256" key="17">
    <source>
        <dbReference type="HAMAP-Rule" id="MF_01965"/>
    </source>
</evidence>
<dbReference type="PROSITE" id="PS51383">
    <property type="entry name" value="YJEF_C_3"/>
    <property type="match status" value="1"/>
</dbReference>
<dbReference type="Pfam" id="PF03853">
    <property type="entry name" value="YjeF_N"/>
    <property type="match status" value="1"/>
</dbReference>
<dbReference type="GO" id="GO:0046872">
    <property type="term" value="F:metal ion binding"/>
    <property type="evidence" value="ECO:0007669"/>
    <property type="project" value="UniProtKB-UniRule"/>
</dbReference>
<comment type="caution">
    <text evidence="18">Lacks conserved residue(s) required for the propagation of feature annotation.</text>
</comment>
<comment type="function">
    <text evidence="17">Catalyzes the dehydration of the S-form of NAD(P)HX at the expense of ADP, which is converted to AMP. Together with NAD(P)HX epimerase, which catalyzes the epimerization of the S- and R-forms, the enzyme allows the repair of both epimers of NAD(P)HX, a damaged form of NAD(P)H that is a result of enzymatic or heat-dependent hydration.</text>
</comment>
<keyword evidence="23" id="KW-1185">Reference proteome</keyword>
<feature type="binding site" evidence="17">
    <location>
        <position position="375"/>
    </location>
    <ligand>
        <name>(6S)-NADPHX</name>
        <dbReference type="ChEBI" id="CHEBI:64076"/>
    </ligand>
</feature>
<keyword evidence="9 18" id="KW-0630">Potassium</keyword>
<feature type="binding site" evidence="17">
    <location>
        <position position="441"/>
    </location>
    <ligand>
        <name>AMP</name>
        <dbReference type="ChEBI" id="CHEBI:456215"/>
    </ligand>
</feature>
<evidence type="ECO:0000256" key="9">
    <source>
        <dbReference type="ARBA" id="ARBA00022958"/>
    </source>
</evidence>
<dbReference type="Gene3D" id="3.40.50.10260">
    <property type="entry name" value="YjeF N-terminal domain"/>
    <property type="match status" value="1"/>
</dbReference>
<dbReference type="NCBIfam" id="NF007856">
    <property type="entry name" value="PRK10565.1"/>
    <property type="match status" value="1"/>
</dbReference>
<dbReference type="PROSITE" id="PS51385">
    <property type="entry name" value="YJEF_N"/>
    <property type="match status" value="1"/>
</dbReference>
<comment type="catalytic activity">
    <reaction evidence="2 18 19">
        <text>(6R)-NADPHX = (6S)-NADPHX</text>
        <dbReference type="Rhea" id="RHEA:32227"/>
        <dbReference type="ChEBI" id="CHEBI:64076"/>
        <dbReference type="ChEBI" id="CHEBI:64077"/>
        <dbReference type="EC" id="5.1.99.6"/>
    </reaction>
</comment>
<evidence type="ECO:0000313" key="23">
    <source>
        <dbReference type="Proteomes" id="UP000335415"/>
    </source>
</evidence>
<dbReference type="PANTHER" id="PTHR12592:SF0">
    <property type="entry name" value="ATP-DEPENDENT (S)-NAD(P)H-HYDRATE DEHYDRATASE"/>
    <property type="match status" value="1"/>
</dbReference>
<dbReference type="PANTHER" id="PTHR12592">
    <property type="entry name" value="ATP-DEPENDENT (S)-NAD(P)H-HYDRATE DEHYDRATASE FAMILY MEMBER"/>
    <property type="match status" value="1"/>
</dbReference>
<feature type="binding site" evidence="17">
    <location>
        <position position="329"/>
    </location>
    <ligand>
        <name>(6S)-NADPHX</name>
        <dbReference type="ChEBI" id="CHEBI:64076"/>
    </ligand>
</feature>
<dbReference type="GO" id="GO:0052855">
    <property type="term" value="F:ADP-dependent NAD(P)H-hydrate dehydratase activity"/>
    <property type="evidence" value="ECO:0007669"/>
    <property type="project" value="UniProtKB-UniRule"/>
</dbReference>
<dbReference type="FunFam" id="3.40.50.10260:FF:000003">
    <property type="entry name" value="Multifunctional fusion protein"/>
    <property type="match status" value="1"/>
</dbReference>
<reference evidence="22 23" key="1">
    <citation type="submission" date="2019-09" db="EMBL/GenBank/DDBJ databases">
        <authorList>
            <person name="Li Y."/>
        </authorList>
    </citation>
    <scope>NUCLEOTIDE SEQUENCE [LARGE SCALE GENOMIC DNA]</scope>
    <source>
        <strain evidence="22 23">L3-3HA</strain>
    </source>
</reference>
<feature type="domain" description="YjeF C-terminal" evidence="20">
    <location>
        <begin position="234"/>
        <end position="501"/>
    </location>
</feature>
<comment type="cofactor">
    <cofactor evidence="18 19">
        <name>K(+)</name>
        <dbReference type="ChEBI" id="CHEBI:29103"/>
    </cofactor>
    <text evidence="18 19">Binds 1 potassium ion per subunit.</text>
</comment>
<feature type="binding site" evidence="17">
    <location>
        <position position="442"/>
    </location>
    <ligand>
        <name>(6S)-NADPHX</name>
        <dbReference type="ChEBI" id="CHEBI:64076"/>
    </ligand>
</feature>
<feature type="binding site" evidence="18">
    <location>
        <position position="168"/>
    </location>
    <ligand>
        <name>(6S)-NADPHX</name>
        <dbReference type="ChEBI" id="CHEBI:64076"/>
    </ligand>
</feature>
<dbReference type="OrthoDB" id="9806925at2"/>
<dbReference type="FunFam" id="3.40.1190.20:FF:000017">
    <property type="entry name" value="Multifunctional fusion protein"/>
    <property type="match status" value="1"/>
</dbReference>
<dbReference type="RefSeq" id="WP_150436266.1">
    <property type="nucleotide sequence ID" value="NZ_VYKJ01000009.1"/>
</dbReference>
<comment type="catalytic activity">
    <reaction evidence="16 17 19">
        <text>(6S)-NADPHX + ADP = AMP + phosphate + NADPH + H(+)</text>
        <dbReference type="Rhea" id="RHEA:32235"/>
        <dbReference type="ChEBI" id="CHEBI:15378"/>
        <dbReference type="ChEBI" id="CHEBI:43474"/>
        <dbReference type="ChEBI" id="CHEBI:57783"/>
        <dbReference type="ChEBI" id="CHEBI:64076"/>
        <dbReference type="ChEBI" id="CHEBI:456215"/>
        <dbReference type="ChEBI" id="CHEBI:456216"/>
        <dbReference type="EC" id="4.2.1.136"/>
    </reaction>
</comment>
<dbReference type="AlphaFoldDB" id="A0A5J5FWF2"/>
<evidence type="ECO:0000256" key="3">
    <source>
        <dbReference type="ARBA" id="ARBA00006001"/>
    </source>
</evidence>
<dbReference type="EC" id="5.1.99.6" evidence="19"/>
<comment type="catalytic activity">
    <reaction evidence="1 18 19">
        <text>(6R)-NADHX = (6S)-NADHX</text>
        <dbReference type="Rhea" id="RHEA:32215"/>
        <dbReference type="ChEBI" id="CHEBI:64074"/>
        <dbReference type="ChEBI" id="CHEBI:64075"/>
        <dbReference type="EC" id="5.1.99.6"/>
    </reaction>
</comment>
<gene>
    <name evidence="18" type="primary">nnrE</name>
    <name evidence="17" type="synonym">nnrD</name>
    <name evidence="22" type="ORF">FJU30_17500</name>
</gene>
<evidence type="ECO:0000256" key="2">
    <source>
        <dbReference type="ARBA" id="ARBA00000909"/>
    </source>
</evidence>
<comment type="caution">
    <text evidence="22">The sequence shown here is derived from an EMBL/GenBank/DDBJ whole genome shotgun (WGS) entry which is preliminary data.</text>
</comment>
<comment type="cofactor">
    <cofactor evidence="17">
        <name>Mg(2+)</name>
        <dbReference type="ChEBI" id="CHEBI:18420"/>
    </cofactor>
</comment>
<feature type="binding site" evidence="18">
    <location>
        <position position="171"/>
    </location>
    <ligand>
        <name>K(+)</name>
        <dbReference type="ChEBI" id="CHEBI:29103"/>
    </ligand>
</feature>
<dbReference type="PROSITE" id="PS01050">
    <property type="entry name" value="YJEF_C_2"/>
    <property type="match status" value="1"/>
</dbReference>
<dbReference type="InterPro" id="IPR029056">
    <property type="entry name" value="Ribokinase-like"/>
</dbReference>
<name>A0A5J5FWF2_9GAMM</name>
<evidence type="ECO:0000256" key="13">
    <source>
        <dbReference type="ARBA" id="ARBA00023268"/>
    </source>
</evidence>
<comment type="similarity">
    <text evidence="3 19">In the N-terminal section; belongs to the NnrE/AIBP family.</text>
</comment>
<feature type="domain" description="YjeF N-terminal" evidence="21">
    <location>
        <begin position="23"/>
        <end position="225"/>
    </location>
</feature>
<keyword evidence="11 18" id="KW-0413">Isomerase</keyword>
<evidence type="ECO:0000256" key="12">
    <source>
        <dbReference type="ARBA" id="ARBA00023239"/>
    </source>
</evidence>
<dbReference type="CDD" id="cd01171">
    <property type="entry name" value="YXKO-related"/>
    <property type="match status" value="1"/>
</dbReference>
<dbReference type="GO" id="GO:0046496">
    <property type="term" value="P:nicotinamide nucleotide metabolic process"/>
    <property type="evidence" value="ECO:0007669"/>
    <property type="project" value="UniProtKB-UniRule"/>
</dbReference>
<dbReference type="GO" id="GO:0005524">
    <property type="term" value="F:ATP binding"/>
    <property type="evidence" value="ECO:0007669"/>
    <property type="project" value="UniProtKB-UniRule"/>
</dbReference>
<proteinExistence type="inferred from homology"/>